<dbReference type="PIRSF" id="PIRSF005690">
    <property type="entry name" value="GerBA"/>
    <property type="match status" value="1"/>
</dbReference>
<evidence type="ECO:0000256" key="3">
    <source>
        <dbReference type="ARBA" id="ARBA00023136"/>
    </source>
</evidence>
<sequence length="487" mass="54453">MEESEKKRPVHLDFEDNITYLKKALGVEENFDIVHLELFHAGKQMALFVVDGFAKDFAITQIQRELVTLELGDLGHDPVETLMKSVIPYVELSTASDLDQVVDEVLSGPAALVIEGAEKVILIDTREYPVRGPEEPDTEKVIRGSRDGFVETIVMNVALIRRRVRDRTLRVEYVSTGRRSKSDLAITYIADIADDKIVSKLKQGVEKMITDGIPMGDKTIEEYVFGHHLNPYPLVRYSERPDVAASHLFEGHVLLLVDGSPSVMIAPTTFWHHLQHAEEYRQKPVVGAALRLVRFLAVWTSIFLLPLWYLYASNERLIPPGLEFIGEEQKGAVPLIYQFLFAEAGIEMLRMAAIHTPNALSTALGLVAALLIGEVAIEVGMFSPEVILYLAVAAVGTFATPSYELGLANRLIRVALLIVTSLFGLAGYLIGTTVWLLMLAHIRSIDTPYLWPFIPFNGRALRDVLLRAPMPLKHRRPVAIHPKDPDR</sequence>
<dbReference type="PANTHER" id="PTHR22550:SF9">
    <property type="entry name" value="STAGE V SPORULATION PROTEIN AF"/>
    <property type="match status" value="1"/>
</dbReference>
<evidence type="ECO:0000256" key="1">
    <source>
        <dbReference type="ARBA" id="ARBA00004141"/>
    </source>
</evidence>
<accession>A0A0M0KLT4</accession>
<comment type="subcellular location">
    <subcellularLocation>
        <location evidence="4">Cell membrane</location>
    </subcellularLocation>
    <subcellularLocation>
        <location evidence="1">Membrane</location>
        <topology evidence="1">Multi-pass membrane protein</topology>
    </subcellularLocation>
</comment>
<dbReference type="InterPro" id="IPR004995">
    <property type="entry name" value="Spore_Ger"/>
</dbReference>
<keyword evidence="5" id="KW-0812">Transmembrane</keyword>
<gene>
    <name evidence="6" type="ORF">AMD02_12310</name>
</gene>
<keyword evidence="3 4" id="KW-0472">Membrane</keyword>
<dbReference type="PATRIC" id="fig|136160.3.peg.2887"/>
<dbReference type="GO" id="GO:0009847">
    <property type="term" value="P:spore germination"/>
    <property type="evidence" value="ECO:0007669"/>
    <property type="project" value="UniProtKB-UniRule"/>
</dbReference>
<feature type="transmembrane region" description="Helical" evidence="5">
    <location>
        <begin position="331"/>
        <end position="349"/>
    </location>
</feature>
<feature type="transmembrane region" description="Helical" evidence="5">
    <location>
        <begin position="361"/>
        <end position="380"/>
    </location>
</feature>
<dbReference type="Pfam" id="PF03323">
    <property type="entry name" value="GerA"/>
    <property type="match status" value="1"/>
</dbReference>
<keyword evidence="5" id="KW-1133">Transmembrane helix</keyword>
<protein>
    <submittedName>
        <fullName evidence="6">Spore gernimation protein GerA</fullName>
    </submittedName>
</protein>
<name>A0A0M0KLT4_ALKHA</name>
<organism evidence="6">
    <name type="scientific">Halalkalibacterium halodurans</name>
    <name type="common">Bacillus halodurans</name>
    <dbReference type="NCBI Taxonomy" id="86665"/>
    <lineage>
        <taxon>Bacteria</taxon>
        <taxon>Bacillati</taxon>
        <taxon>Bacillota</taxon>
        <taxon>Bacilli</taxon>
        <taxon>Bacillales</taxon>
        <taxon>Bacillaceae</taxon>
        <taxon>Halalkalibacterium (ex Joshi et al. 2022)</taxon>
    </lineage>
</organism>
<feature type="transmembrane region" description="Helical" evidence="5">
    <location>
        <begin position="415"/>
        <end position="438"/>
    </location>
</feature>
<dbReference type="AlphaFoldDB" id="A0A0M0KLT4"/>
<evidence type="ECO:0000256" key="5">
    <source>
        <dbReference type="SAM" id="Phobius"/>
    </source>
</evidence>
<dbReference type="EMBL" id="LILD01000001">
    <property type="protein sequence ID" value="KOO39542.1"/>
    <property type="molecule type" value="Genomic_DNA"/>
</dbReference>
<dbReference type="GO" id="GO:0005886">
    <property type="term" value="C:plasma membrane"/>
    <property type="evidence" value="ECO:0007669"/>
    <property type="project" value="UniProtKB-SubCell"/>
</dbReference>
<evidence type="ECO:0000313" key="6">
    <source>
        <dbReference type="EMBL" id="KOO39542.1"/>
    </source>
</evidence>
<reference evidence="6" key="1">
    <citation type="submission" date="2015-08" db="EMBL/GenBank/DDBJ databases">
        <title>Complete DNA Sequence of Pseudomonas syringae pv. actinidiae, the Causal Agent of Kiwifruit Canker Disease.</title>
        <authorList>
            <person name="Rikkerink E.H.A."/>
            <person name="Fineran P.C."/>
        </authorList>
    </citation>
    <scope>NUCLEOTIDE SEQUENCE</scope>
    <source>
        <strain evidence="6">DSM 13666</strain>
    </source>
</reference>
<dbReference type="PANTHER" id="PTHR22550">
    <property type="entry name" value="SPORE GERMINATION PROTEIN"/>
    <property type="match status" value="1"/>
</dbReference>
<evidence type="ECO:0000256" key="2">
    <source>
        <dbReference type="ARBA" id="ARBA00005278"/>
    </source>
</evidence>
<dbReference type="InterPro" id="IPR050768">
    <property type="entry name" value="UPF0353/GerABKA_families"/>
</dbReference>
<proteinExistence type="inferred from homology"/>
<evidence type="ECO:0000256" key="4">
    <source>
        <dbReference type="PIRNR" id="PIRNR005690"/>
    </source>
</evidence>
<comment type="caution">
    <text evidence="6">The sequence shown here is derived from an EMBL/GenBank/DDBJ whole genome shotgun (WGS) entry which is preliminary data.</text>
</comment>
<feature type="transmembrane region" description="Helical" evidence="5">
    <location>
        <begin position="292"/>
        <end position="311"/>
    </location>
</feature>
<comment type="similarity">
    <text evidence="2 4">Belongs to the GerABKA family.</text>
</comment>
<feature type="transmembrane region" description="Helical" evidence="5">
    <location>
        <begin position="386"/>
        <end position="403"/>
    </location>
</feature>